<dbReference type="Gene3D" id="1.20.5.1930">
    <property type="match status" value="1"/>
</dbReference>
<proteinExistence type="predicted"/>
<keyword evidence="12" id="KW-0902">Two-component regulatory system</keyword>
<evidence type="ECO:0000256" key="14">
    <source>
        <dbReference type="ARBA" id="ARBA00024827"/>
    </source>
</evidence>
<dbReference type="InterPro" id="IPR011712">
    <property type="entry name" value="Sig_transdc_His_kin_sub3_dim/P"/>
</dbReference>
<dbReference type="GO" id="GO:0016301">
    <property type="term" value="F:kinase activity"/>
    <property type="evidence" value="ECO:0007669"/>
    <property type="project" value="UniProtKB-KW"/>
</dbReference>
<feature type="domain" description="Histidine kinase" evidence="18">
    <location>
        <begin position="211"/>
        <end position="295"/>
    </location>
</feature>
<feature type="transmembrane region" description="Helical" evidence="17">
    <location>
        <begin position="43"/>
        <end position="64"/>
    </location>
</feature>
<keyword evidence="16" id="KW-0175">Coiled coil</keyword>
<dbReference type="InterPro" id="IPR004358">
    <property type="entry name" value="Sig_transdc_His_kin-like_C"/>
</dbReference>
<keyword evidence="6" id="KW-0004">4Fe-4S</keyword>
<dbReference type="InterPro" id="IPR036890">
    <property type="entry name" value="HATPase_C_sf"/>
</dbReference>
<name>A0ABU1CCL0_9GAMM</name>
<dbReference type="Proteomes" id="UP001233535">
    <property type="component" value="Unassembled WGS sequence"/>
</dbReference>
<evidence type="ECO:0000256" key="1">
    <source>
        <dbReference type="ARBA" id="ARBA00000085"/>
    </source>
</evidence>
<comment type="catalytic activity">
    <reaction evidence="1">
        <text>ATP + protein L-histidine = ADP + protein N-phospho-L-histidine.</text>
        <dbReference type="EC" id="2.7.13.3"/>
    </reaction>
</comment>
<dbReference type="InterPro" id="IPR005467">
    <property type="entry name" value="His_kinase_dom"/>
</dbReference>
<protein>
    <recommendedName>
        <fullName evidence="5">Oxygen sensor histidine kinase NreB</fullName>
        <ecNumber evidence="4">2.7.13.3</ecNumber>
    </recommendedName>
    <alternativeName>
        <fullName evidence="15">Nitrogen regulation protein B</fullName>
    </alternativeName>
</protein>
<keyword evidence="8" id="KW-0808">Transferase</keyword>
<keyword evidence="9" id="KW-0479">Metal-binding</keyword>
<dbReference type="SUPFAM" id="SSF55874">
    <property type="entry name" value="ATPase domain of HSP90 chaperone/DNA topoisomerase II/histidine kinase"/>
    <property type="match status" value="1"/>
</dbReference>
<comment type="cofactor">
    <cofactor evidence="2">
        <name>[4Fe-4S] cluster</name>
        <dbReference type="ChEBI" id="CHEBI:49883"/>
    </cofactor>
</comment>
<evidence type="ECO:0000256" key="15">
    <source>
        <dbReference type="ARBA" id="ARBA00030800"/>
    </source>
</evidence>
<evidence type="ECO:0000256" key="7">
    <source>
        <dbReference type="ARBA" id="ARBA00022490"/>
    </source>
</evidence>
<evidence type="ECO:0000256" key="16">
    <source>
        <dbReference type="SAM" id="Coils"/>
    </source>
</evidence>
<keyword evidence="7" id="KW-0963">Cytoplasm</keyword>
<evidence type="ECO:0000256" key="5">
    <source>
        <dbReference type="ARBA" id="ARBA00017322"/>
    </source>
</evidence>
<comment type="caution">
    <text evidence="19">The sequence shown here is derived from an EMBL/GenBank/DDBJ whole genome shotgun (WGS) entry which is preliminary data.</text>
</comment>
<dbReference type="EC" id="2.7.13.3" evidence="4"/>
<dbReference type="InterPro" id="IPR003594">
    <property type="entry name" value="HATPase_dom"/>
</dbReference>
<evidence type="ECO:0000256" key="10">
    <source>
        <dbReference type="ARBA" id="ARBA00022777"/>
    </source>
</evidence>
<comment type="subcellular location">
    <subcellularLocation>
        <location evidence="3">Cytoplasm</location>
    </subcellularLocation>
</comment>
<dbReference type="PRINTS" id="PR00344">
    <property type="entry name" value="BCTRLSENSOR"/>
</dbReference>
<dbReference type="Gene3D" id="3.30.565.10">
    <property type="entry name" value="Histidine kinase-like ATPase, C-terminal domain"/>
    <property type="match status" value="1"/>
</dbReference>
<keyword evidence="17" id="KW-0812">Transmembrane</keyword>
<evidence type="ECO:0000256" key="6">
    <source>
        <dbReference type="ARBA" id="ARBA00022485"/>
    </source>
</evidence>
<evidence type="ECO:0000256" key="9">
    <source>
        <dbReference type="ARBA" id="ARBA00022723"/>
    </source>
</evidence>
<dbReference type="PANTHER" id="PTHR24421:SF61">
    <property type="entry name" value="OXYGEN SENSOR HISTIDINE KINASE NREB"/>
    <property type="match status" value="1"/>
</dbReference>
<reference evidence="19 20" key="1">
    <citation type="submission" date="2023-04" db="EMBL/GenBank/DDBJ databases">
        <title>Lysobacter sp. strain UC isolated from soil sample.</title>
        <authorList>
            <person name="Choksket S."/>
            <person name="Harshvardhan F."/>
            <person name="Rana R."/>
            <person name="Patil P.B."/>
            <person name="Korpole S."/>
        </authorList>
    </citation>
    <scope>NUCLEOTIDE SEQUENCE [LARGE SCALE GENOMIC DNA]</scope>
    <source>
        <strain evidence="19 20">UC</strain>
    </source>
</reference>
<keyword evidence="13" id="KW-0411">Iron-sulfur</keyword>
<gene>
    <name evidence="19" type="ORF">P8609_07940</name>
</gene>
<evidence type="ECO:0000256" key="17">
    <source>
        <dbReference type="SAM" id="Phobius"/>
    </source>
</evidence>
<evidence type="ECO:0000256" key="3">
    <source>
        <dbReference type="ARBA" id="ARBA00004496"/>
    </source>
</evidence>
<evidence type="ECO:0000259" key="18">
    <source>
        <dbReference type="PROSITE" id="PS50109"/>
    </source>
</evidence>
<dbReference type="CDD" id="cd16917">
    <property type="entry name" value="HATPase_UhpB-NarQ-NarX-like"/>
    <property type="match status" value="1"/>
</dbReference>
<evidence type="ECO:0000256" key="2">
    <source>
        <dbReference type="ARBA" id="ARBA00001966"/>
    </source>
</evidence>
<dbReference type="PANTHER" id="PTHR24421">
    <property type="entry name" value="NITRATE/NITRITE SENSOR PROTEIN NARX-RELATED"/>
    <property type="match status" value="1"/>
</dbReference>
<dbReference type="Pfam" id="PF02518">
    <property type="entry name" value="HATPase_c"/>
    <property type="match status" value="1"/>
</dbReference>
<evidence type="ECO:0000256" key="8">
    <source>
        <dbReference type="ARBA" id="ARBA00022679"/>
    </source>
</evidence>
<accession>A0ABU1CCL0</accession>
<evidence type="ECO:0000256" key="4">
    <source>
        <dbReference type="ARBA" id="ARBA00012438"/>
    </source>
</evidence>
<keyword evidence="11" id="KW-0408">Iron</keyword>
<dbReference type="PROSITE" id="PS50109">
    <property type="entry name" value="HIS_KIN"/>
    <property type="match status" value="1"/>
</dbReference>
<organism evidence="19 20">
    <name type="scientific">Lysobacter arvi</name>
    <dbReference type="NCBI Taxonomy" id="3038776"/>
    <lineage>
        <taxon>Bacteria</taxon>
        <taxon>Pseudomonadati</taxon>
        <taxon>Pseudomonadota</taxon>
        <taxon>Gammaproteobacteria</taxon>
        <taxon>Lysobacterales</taxon>
        <taxon>Lysobacteraceae</taxon>
        <taxon>Lysobacter</taxon>
    </lineage>
</organism>
<evidence type="ECO:0000256" key="12">
    <source>
        <dbReference type="ARBA" id="ARBA00023012"/>
    </source>
</evidence>
<evidence type="ECO:0000256" key="11">
    <source>
        <dbReference type="ARBA" id="ARBA00023004"/>
    </source>
</evidence>
<dbReference type="Pfam" id="PF07730">
    <property type="entry name" value="HisKA_3"/>
    <property type="match status" value="1"/>
</dbReference>
<evidence type="ECO:0000256" key="13">
    <source>
        <dbReference type="ARBA" id="ARBA00023014"/>
    </source>
</evidence>
<dbReference type="InterPro" id="IPR050482">
    <property type="entry name" value="Sensor_HK_TwoCompSys"/>
</dbReference>
<keyword evidence="10 19" id="KW-0418">Kinase</keyword>
<keyword evidence="17" id="KW-0472">Membrane</keyword>
<evidence type="ECO:0000313" key="20">
    <source>
        <dbReference type="Proteomes" id="UP001233535"/>
    </source>
</evidence>
<evidence type="ECO:0000313" key="19">
    <source>
        <dbReference type="EMBL" id="MDR0182903.1"/>
    </source>
</evidence>
<dbReference type="EMBL" id="JARUHG010000002">
    <property type="protein sequence ID" value="MDR0182903.1"/>
    <property type="molecule type" value="Genomic_DNA"/>
</dbReference>
<feature type="coiled-coil region" evidence="16">
    <location>
        <begin position="73"/>
        <end position="100"/>
    </location>
</feature>
<keyword evidence="17" id="KW-1133">Transmembrane helix</keyword>
<dbReference type="RefSeq" id="WP_309262076.1">
    <property type="nucleotide sequence ID" value="NZ_JARUHG010000002.1"/>
</dbReference>
<comment type="function">
    <text evidence="14">Member of the two-component regulatory system NreB/NreC involved in the control of dissimilatory nitrate/nitrite reduction in response to oxygen. NreB functions as a direct oxygen sensor histidine kinase which is autophosphorylated, in the absence of oxygen, probably at the conserved histidine residue, and transfers its phosphate group probably to a conserved aspartate residue of NreC. NreB/NreC activates the expression of the nitrate (narGHJI) and nitrite (nir) reductase operons, as well as the putative nitrate transporter gene narT.</text>
</comment>
<sequence>MRARLRGRNGWLLSLAMAALAIAWMALVAPALALELRRFVGDAAHWVANALSLPLVAVLLFAMLRRTCSDTREIELTAHLQQQQQELHALNARLIDVQENERRTLSRELHDDIGQAISAMKMAATSIEGEDEAGRREIVEEIVGIADSTIAKLRDLSILLRPPQLDALGLVAALRWQCDRLFRRGGTPALELDLAPLLDRPEPTVELACFRIAQEALTNVLRHSGATQVTVLLAPRGDQILLSIIDDGRGFDPDQVHGLGLIAMRERATHLGGTFDIETVPGAGTCIRASLPLQVETSRS</sequence>
<dbReference type="SMART" id="SM00387">
    <property type="entry name" value="HATPase_c"/>
    <property type="match status" value="1"/>
</dbReference>
<keyword evidence="20" id="KW-1185">Reference proteome</keyword>